<evidence type="ECO:0000256" key="2">
    <source>
        <dbReference type="ARBA" id="ARBA00022448"/>
    </source>
</evidence>
<organism evidence="7 8">
    <name type="scientific">Crucibulum laeve</name>
    <dbReference type="NCBI Taxonomy" id="68775"/>
    <lineage>
        <taxon>Eukaryota</taxon>
        <taxon>Fungi</taxon>
        <taxon>Dikarya</taxon>
        <taxon>Basidiomycota</taxon>
        <taxon>Agaricomycotina</taxon>
        <taxon>Agaricomycetes</taxon>
        <taxon>Agaricomycetidae</taxon>
        <taxon>Agaricales</taxon>
        <taxon>Agaricineae</taxon>
        <taxon>Nidulariaceae</taxon>
        <taxon>Crucibulum</taxon>
    </lineage>
</organism>
<dbReference type="PIRSF" id="PIRSF006060">
    <property type="entry name" value="AA_transporter"/>
    <property type="match status" value="1"/>
</dbReference>
<feature type="transmembrane region" description="Helical" evidence="6">
    <location>
        <begin position="187"/>
        <end position="207"/>
    </location>
</feature>
<gene>
    <name evidence="7" type="ORF">BDQ12DRAFT_654900</name>
</gene>
<feature type="transmembrane region" description="Helical" evidence="6">
    <location>
        <begin position="262"/>
        <end position="286"/>
    </location>
</feature>
<reference evidence="7 8" key="1">
    <citation type="journal article" date="2019" name="Nat. Ecol. Evol.">
        <title>Megaphylogeny resolves global patterns of mushroom evolution.</title>
        <authorList>
            <person name="Varga T."/>
            <person name="Krizsan K."/>
            <person name="Foldi C."/>
            <person name="Dima B."/>
            <person name="Sanchez-Garcia M."/>
            <person name="Sanchez-Ramirez S."/>
            <person name="Szollosi G.J."/>
            <person name="Szarkandi J.G."/>
            <person name="Papp V."/>
            <person name="Albert L."/>
            <person name="Andreopoulos W."/>
            <person name="Angelini C."/>
            <person name="Antonin V."/>
            <person name="Barry K.W."/>
            <person name="Bougher N.L."/>
            <person name="Buchanan P."/>
            <person name="Buyck B."/>
            <person name="Bense V."/>
            <person name="Catcheside P."/>
            <person name="Chovatia M."/>
            <person name="Cooper J."/>
            <person name="Damon W."/>
            <person name="Desjardin D."/>
            <person name="Finy P."/>
            <person name="Geml J."/>
            <person name="Haridas S."/>
            <person name="Hughes K."/>
            <person name="Justo A."/>
            <person name="Karasinski D."/>
            <person name="Kautmanova I."/>
            <person name="Kiss B."/>
            <person name="Kocsube S."/>
            <person name="Kotiranta H."/>
            <person name="LaButti K.M."/>
            <person name="Lechner B.E."/>
            <person name="Liimatainen K."/>
            <person name="Lipzen A."/>
            <person name="Lukacs Z."/>
            <person name="Mihaltcheva S."/>
            <person name="Morgado L.N."/>
            <person name="Niskanen T."/>
            <person name="Noordeloos M.E."/>
            <person name="Ohm R.A."/>
            <person name="Ortiz-Santana B."/>
            <person name="Ovrebo C."/>
            <person name="Racz N."/>
            <person name="Riley R."/>
            <person name="Savchenko A."/>
            <person name="Shiryaev A."/>
            <person name="Soop K."/>
            <person name="Spirin V."/>
            <person name="Szebenyi C."/>
            <person name="Tomsovsky M."/>
            <person name="Tulloss R.E."/>
            <person name="Uehling J."/>
            <person name="Grigoriev I.V."/>
            <person name="Vagvolgyi C."/>
            <person name="Papp T."/>
            <person name="Martin F.M."/>
            <person name="Miettinen O."/>
            <person name="Hibbett D.S."/>
            <person name="Nagy L.G."/>
        </authorList>
    </citation>
    <scope>NUCLEOTIDE SEQUENCE [LARGE SCALE GENOMIC DNA]</scope>
    <source>
        <strain evidence="7 8">CBS 166.37</strain>
    </source>
</reference>
<dbReference type="InterPro" id="IPR002293">
    <property type="entry name" value="AA/rel_permease1"/>
</dbReference>
<feature type="transmembrane region" description="Helical" evidence="6">
    <location>
        <begin position="370"/>
        <end position="390"/>
    </location>
</feature>
<feature type="transmembrane region" description="Helical" evidence="6">
    <location>
        <begin position="158"/>
        <end position="175"/>
    </location>
</feature>
<dbReference type="Proteomes" id="UP000308652">
    <property type="component" value="Unassembled WGS sequence"/>
</dbReference>
<keyword evidence="2" id="KW-0813">Transport</keyword>
<evidence type="ECO:0000256" key="3">
    <source>
        <dbReference type="ARBA" id="ARBA00022692"/>
    </source>
</evidence>
<dbReference type="GO" id="GO:0016020">
    <property type="term" value="C:membrane"/>
    <property type="evidence" value="ECO:0007669"/>
    <property type="project" value="UniProtKB-SubCell"/>
</dbReference>
<dbReference type="Pfam" id="PF13520">
    <property type="entry name" value="AA_permease_2"/>
    <property type="match status" value="1"/>
</dbReference>
<keyword evidence="5 6" id="KW-0472">Membrane</keyword>
<sequence>MNTSFDESVDQIAAQKLEQLGYQQELKRSRGLIHTLFMNSRSISIAFGLTAPIATSLVGGGPATMIWGWVLLCIFSQPLALSLAEICSKYPTSGGAYYWCFRLASPRHRRLLSWINGWLTMVGVWTSSLSVIFGTAQLIVAEVGIFRPEWIATPWETYLIYLGITLVAGTFAIFFNHKLPTIEILSACWTILGLTVMLICLSVKAQVGRHPASFALGHFDPSASGWNPGWTFFIGLLPFVMVYSLVNFVAMSEEVHNPSIQVPKAIALSVPVGAIYGLVLLLPIVFTLPDITTLLAAPGGQPIGIMFELIMGSRGGGFGMWFIILIVGIFCSISISCAASRATWSFARDRAIPFHKTISKVNHRLGDVPMNAYILSTGIQVLLALIFLGSSTAFNAFVGVAVICLGASYAMPVAILLLNGRKDMANVPFPLGKWGPFLNAFSILWVCFLTVLSSMPAVIPVTKVSMNYASVVFVGFGGISAVWYLLNGRLYYNGPRVPEED</sequence>
<dbReference type="Gene3D" id="1.20.1740.10">
    <property type="entry name" value="Amino acid/polyamine transporter I"/>
    <property type="match status" value="1"/>
</dbReference>
<keyword evidence="4 6" id="KW-1133">Transmembrane helix</keyword>
<feature type="transmembrane region" description="Helical" evidence="6">
    <location>
        <begin position="438"/>
        <end position="459"/>
    </location>
</feature>
<name>A0A5C3LT33_9AGAR</name>
<evidence type="ECO:0000256" key="5">
    <source>
        <dbReference type="ARBA" id="ARBA00023136"/>
    </source>
</evidence>
<evidence type="ECO:0000313" key="7">
    <source>
        <dbReference type="EMBL" id="TFK36090.1"/>
    </source>
</evidence>
<dbReference type="PANTHER" id="PTHR45649:SF28">
    <property type="entry name" value="TRANSPORTER, PUTATIVE (EUROFUNG)-RELATED"/>
    <property type="match status" value="1"/>
</dbReference>
<feature type="transmembrane region" description="Helical" evidence="6">
    <location>
        <begin position="111"/>
        <end position="138"/>
    </location>
</feature>
<evidence type="ECO:0000313" key="8">
    <source>
        <dbReference type="Proteomes" id="UP000308652"/>
    </source>
</evidence>
<feature type="transmembrane region" description="Helical" evidence="6">
    <location>
        <begin position="396"/>
        <end position="418"/>
    </location>
</feature>
<dbReference type="GO" id="GO:0022857">
    <property type="term" value="F:transmembrane transporter activity"/>
    <property type="evidence" value="ECO:0007669"/>
    <property type="project" value="InterPro"/>
</dbReference>
<dbReference type="EMBL" id="ML213616">
    <property type="protein sequence ID" value="TFK36090.1"/>
    <property type="molecule type" value="Genomic_DNA"/>
</dbReference>
<evidence type="ECO:0000256" key="6">
    <source>
        <dbReference type="SAM" id="Phobius"/>
    </source>
</evidence>
<dbReference type="OrthoDB" id="3900342at2759"/>
<comment type="subcellular location">
    <subcellularLocation>
        <location evidence="1">Membrane</location>
        <topology evidence="1">Multi-pass membrane protein</topology>
    </subcellularLocation>
</comment>
<feature type="transmembrane region" description="Helical" evidence="6">
    <location>
        <begin position="465"/>
        <end position="486"/>
    </location>
</feature>
<dbReference type="AlphaFoldDB" id="A0A5C3LT33"/>
<protein>
    <submittedName>
        <fullName evidence="7">Amino acid transporter</fullName>
    </submittedName>
</protein>
<keyword evidence="8" id="KW-1185">Reference proteome</keyword>
<evidence type="ECO:0000256" key="1">
    <source>
        <dbReference type="ARBA" id="ARBA00004141"/>
    </source>
</evidence>
<proteinExistence type="predicted"/>
<feature type="transmembrane region" description="Helical" evidence="6">
    <location>
        <begin position="318"/>
        <end position="340"/>
    </location>
</feature>
<accession>A0A5C3LT33</accession>
<dbReference type="STRING" id="68775.A0A5C3LT33"/>
<dbReference type="PANTHER" id="PTHR45649">
    <property type="entry name" value="AMINO-ACID PERMEASE BAT1"/>
    <property type="match status" value="1"/>
</dbReference>
<keyword evidence="3 6" id="KW-0812">Transmembrane</keyword>
<feature type="transmembrane region" description="Helical" evidence="6">
    <location>
        <begin position="227"/>
        <end position="250"/>
    </location>
</feature>
<evidence type="ECO:0000256" key="4">
    <source>
        <dbReference type="ARBA" id="ARBA00022989"/>
    </source>
</evidence>